<gene>
    <name evidence="1" type="ORF">K7X08_028957</name>
</gene>
<keyword evidence="2" id="KW-1185">Reference proteome</keyword>
<dbReference type="Proteomes" id="UP001152561">
    <property type="component" value="Unassembled WGS sequence"/>
</dbReference>
<evidence type="ECO:0000313" key="2">
    <source>
        <dbReference type="Proteomes" id="UP001152561"/>
    </source>
</evidence>
<protein>
    <submittedName>
        <fullName evidence="1">Uncharacterized protein</fullName>
    </submittedName>
</protein>
<sequence length="156" mass="17485">MTKSQRREVFTGCMLAQTGKGIALAQYRHTATSTQMVYRDGCHQHTIAKEGVSECCTIAARYCSAIASQLPRSRRLSNPAIATQHDRARHTPISARRWLSMETKSKMVFQGDGLNPQVTREATPNDETPEVAMQIMRAQQRTLRNSLSRCNGSFQL</sequence>
<organism evidence="1 2">
    <name type="scientific">Anisodus acutangulus</name>
    <dbReference type="NCBI Taxonomy" id="402998"/>
    <lineage>
        <taxon>Eukaryota</taxon>
        <taxon>Viridiplantae</taxon>
        <taxon>Streptophyta</taxon>
        <taxon>Embryophyta</taxon>
        <taxon>Tracheophyta</taxon>
        <taxon>Spermatophyta</taxon>
        <taxon>Magnoliopsida</taxon>
        <taxon>eudicotyledons</taxon>
        <taxon>Gunneridae</taxon>
        <taxon>Pentapetalae</taxon>
        <taxon>asterids</taxon>
        <taxon>lamiids</taxon>
        <taxon>Solanales</taxon>
        <taxon>Solanaceae</taxon>
        <taxon>Solanoideae</taxon>
        <taxon>Hyoscyameae</taxon>
        <taxon>Anisodus</taxon>
    </lineage>
</organism>
<name>A0A9Q1L167_9SOLA</name>
<dbReference type="EMBL" id="JAJAGQ010000024">
    <property type="protein sequence ID" value="KAJ8526480.1"/>
    <property type="molecule type" value="Genomic_DNA"/>
</dbReference>
<evidence type="ECO:0000313" key="1">
    <source>
        <dbReference type="EMBL" id="KAJ8526480.1"/>
    </source>
</evidence>
<reference evidence="2" key="1">
    <citation type="journal article" date="2023" name="Proc. Natl. Acad. Sci. U.S.A.">
        <title>Genomic and structural basis for evolution of tropane alkaloid biosynthesis.</title>
        <authorList>
            <person name="Wanga Y.-J."/>
            <person name="Taina T."/>
            <person name="Yua J.-Y."/>
            <person name="Lia J."/>
            <person name="Xua B."/>
            <person name="Chenc J."/>
            <person name="D'Auriad J.C."/>
            <person name="Huanga J.-P."/>
            <person name="Huanga S.-X."/>
        </authorList>
    </citation>
    <scope>NUCLEOTIDE SEQUENCE [LARGE SCALE GENOMIC DNA]</scope>
    <source>
        <strain evidence="2">cv. KIB-2019</strain>
    </source>
</reference>
<comment type="caution">
    <text evidence="1">The sequence shown here is derived from an EMBL/GenBank/DDBJ whole genome shotgun (WGS) entry which is preliminary data.</text>
</comment>
<proteinExistence type="predicted"/>
<dbReference type="AlphaFoldDB" id="A0A9Q1L167"/>
<accession>A0A9Q1L167</accession>